<reference evidence="2 3" key="1">
    <citation type="submission" date="2019-05" db="EMBL/GenBank/DDBJ databases">
        <authorList>
            <person name="Qu J.-H."/>
        </authorList>
    </citation>
    <scope>NUCLEOTIDE SEQUENCE [LARGE SCALE GENOMIC DNA]</scope>
    <source>
        <strain evidence="2 3">NS28</strain>
    </source>
</reference>
<sequence>MYKSAILVILILVNLGTMDVKAQSIVDPGVSTHNYKHPQKAAKAKANQNASQIIRVPNLKTIESDYKRHNQGRYVNTTPKYAPRPAALIVTRKYQKEGVDINPLISPRNYKTPTISETKKKK</sequence>
<protein>
    <recommendedName>
        <fullName evidence="4">DUF4148 domain-containing protein</fullName>
    </recommendedName>
</protein>
<evidence type="ECO:0000313" key="2">
    <source>
        <dbReference type="EMBL" id="KAA6439876.1"/>
    </source>
</evidence>
<evidence type="ECO:0000313" key="3">
    <source>
        <dbReference type="Proteomes" id="UP000323994"/>
    </source>
</evidence>
<dbReference type="Proteomes" id="UP000323994">
    <property type="component" value="Unassembled WGS sequence"/>
</dbReference>
<organism evidence="2 3">
    <name type="scientific">Dyadobacter flavalbus</name>
    <dbReference type="NCBI Taxonomy" id="2579942"/>
    <lineage>
        <taxon>Bacteria</taxon>
        <taxon>Pseudomonadati</taxon>
        <taxon>Bacteroidota</taxon>
        <taxon>Cytophagia</taxon>
        <taxon>Cytophagales</taxon>
        <taxon>Spirosomataceae</taxon>
        <taxon>Dyadobacter</taxon>
    </lineage>
</organism>
<comment type="caution">
    <text evidence="2">The sequence shown here is derived from an EMBL/GenBank/DDBJ whole genome shotgun (WGS) entry which is preliminary data.</text>
</comment>
<evidence type="ECO:0008006" key="4">
    <source>
        <dbReference type="Google" id="ProtNLM"/>
    </source>
</evidence>
<dbReference type="AlphaFoldDB" id="A0A5M8QYZ0"/>
<dbReference type="RefSeq" id="WP_139011910.1">
    <property type="nucleotide sequence ID" value="NZ_VBSN01000029.1"/>
</dbReference>
<gene>
    <name evidence="2" type="ORF">FEM33_09895</name>
</gene>
<evidence type="ECO:0000256" key="1">
    <source>
        <dbReference type="SAM" id="SignalP"/>
    </source>
</evidence>
<dbReference type="EMBL" id="VBSN01000029">
    <property type="protein sequence ID" value="KAA6439876.1"/>
    <property type="molecule type" value="Genomic_DNA"/>
</dbReference>
<feature type="chain" id="PRO_5024399798" description="DUF4148 domain-containing protein" evidence="1">
    <location>
        <begin position="23"/>
        <end position="122"/>
    </location>
</feature>
<keyword evidence="1" id="KW-0732">Signal</keyword>
<keyword evidence="3" id="KW-1185">Reference proteome</keyword>
<name>A0A5M8QYZ0_9BACT</name>
<feature type="signal peptide" evidence="1">
    <location>
        <begin position="1"/>
        <end position="22"/>
    </location>
</feature>
<dbReference type="OrthoDB" id="956625at2"/>
<accession>A0A5M8QYZ0</accession>
<proteinExistence type="predicted"/>